<feature type="compositionally biased region" description="Basic and acidic residues" evidence="2">
    <location>
        <begin position="320"/>
        <end position="331"/>
    </location>
</feature>
<feature type="region of interest" description="Disordered" evidence="2">
    <location>
        <begin position="220"/>
        <end position="244"/>
    </location>
</feature>
<dbReference type="GeneID" id="4397348"/>
<dbReference type="HOGENOM" id="CLU_657206_0_0_1"/>
<dbReference type="STRING" id="306901.Q2GMB7"/>
<dbReference type="EMBL" id="CH408036">
    <property type="protein sequence ID" value="EAQ83069.1"/>
    <property type="molecule type" value="Genomic_DNA"/>
</dbReference>
<keyword evidence="1" id="KW-0677">Repeat</keyword>
<feature type="compositionally biased region" description="Basic and acidic residues" evidence="2">
    <location>
        <begin position="220"/>
        <end position="231"/>
    </location>
</feature>
<evidence type="ECO:0000313" key="3">
    <source>
        <dbReference type="EMBL" id="EAQ83069.1"/>
    </source>
</evidence>
<organism evidence="3 4">
    <name type="scientific">Chaetomium globosum (strain ATCC 6205 / CBS 148.51 / DSM 1962 / NBRC 6347 / NRRL 1970)</name>
    <name type="common">Soil fungus</name>
    <dbReference type="NCBI Taxonomy" id="306901"/>
    <lineage>
        <taxon>Eukaryota</taxon>
        <taxon>Fungi</taxon>
        <taxon>Dikarya</taxon>
        <taxon>Ascomycota</taxon>
        <taxon>Pezizomycotina</taxon>
        <taxon>Sordariomycetes</taxon>
        <taxon>Sordariomycetidae</taxon>
        <taxon>Sordariales</taxon>
        <taxon>Chaetomiaceae</taxon>
        <taxon>Chaetomium</taxon>
    </lineage>
</organism>
<proteinExistence type="predicted"/>
<dbReference type="InParanoid" id="Q2GMB7"/>
<feature type="compositionally biased region" description="Gly residues" evidence="2">
    <location>
        <begin position="232"/>
        <end position="244"/>
    </location>
</feature>
<dbReference type="RefSeq" id="XP_001226154.1">
    <property type="nucleotide sequence ID" value="XM_001226153.1"/>
</dbReference>
<sequence>MASSFTMHKTGSANTGGATWHLSKTVNYTESIPWRALRNEARRAYEWLLEEGEQAWTQPGTDDGALLAAALFMPGIHGGAIYYSSICRGEKATFMKSANTGRRTAPAWYAANNNNPNQTHCEDGVCFDFEAYNGRLDDTDPDKVRITTNGYLPLDSQGRALVPQIAVFGVRSRKYYPIAALQQPCAEGESNRPKIPVCQVVLPHLRVRVCTPAKIREEEEAERARAAREARQGGGGGGGGGGGAGGAGQGYGASGGAGYGGGGGRGGGGANAGGGGRTGGGGGGGGANPAADLPGMMTNMKIGGKVDWKQDSRGDWYYKDSRGDRVYEKPAAKKASVTQPKKTSAQPEWKQDSKGDWYYKDSRGDRVYEKPPSKKASVTQPKKVSIQPKKSSGVDWKQDSRGDWYYKNSRGDRIYETA</sequence>
<dbReference type="AlphaFoldDB" id="Q2GMB7"/>
<dbReference type="Proteomes" id="UP000001056">
    <property type="component" value="Unassembled WGS sequence"/>
</dbReference>
<dbReference type="OrthoDB" id="10453628at2759"/>
<name>Q2GMB7_CHAGB</name>
<feature type="compositionally biased region" description="Polar residues" evidence="2">
    <location>
        <begin position="336"/>
        <end position="346"/>
    </location>
</feature>
<dbReference type="eggNOG" id="ENOG502RS9Q">
    <property type="taxonomic scope" value="Eukaryota"/>
</dbReference>
<gene>
    <name evidence="3" type="ORF">CHGG_10887</name>
</gene>
<evidence type="ECO:0000256" key="1">
    <source>
        <dbReference type="ARBA" id="ARBA00022737"/>
    </source>
</evidence>
<evidence type="ECO:0000313" key="4">
    <source>
        <dbReference type="Proteomes" id="UP000001056"/>
    </source>
</evidence>
<protein>
    <submittedName>
        <fullName evidence="3">Uncharacterized protein</fullName>
    </submittedName>
</protein>
<feature type="region of interest" description="Disordered" evidence="2">
    <location>
        <begin position="320"/>
        <end position="403"/>
    </location>
</feature>
<dbReference type="Pfam" id="PF01473">
    <property type="entry name" value="Choline_bind_1"/>
    <property type="match status" value="3"/>
</dbReference>
<feature type="compositionally biased region" description="Basic and acidic residues" evidence="2">
    <location>
        <begin position="349"/>
        <end position="372"/>
    </location>
</feature>
<accession>Q2GMB7</accession>
<dbReference type="InterPro" id="IPR018337">
    <property type="entry name" value="Cell_wall/Cho-bd_repeat"/>
</dbReference>
<evidence type="ECO:0000256" key="2">
    <source>
        <dbReference type="SAM" id="MobiDB-lite"/>
    </source>
</evidence>
<keyword evidence="4" id="KW-1185">Reference proteome</keyword>
<dbReference type="VEuPathDB" id="FungiDB:CHGG_10887"/>
<reference evidence="4" key="1">
    <citation type="journal article" date="2015" name="Genome Announc.">
        <title>Draft genome sequence of the cellulolytic fungus Chaetomium globosum.</title>
        <authorList>
            <person name="Cuomo C.A."/>
            <person name="Untereiner W.A."/>
            <person name="Ma L.-J."/>
            <person name="Grabherr M."/>
            <person name="Birren B.W."/>
        </authorList>
    </citation>
    <scope>NUCLEOTIDE SEQUENCE [LARGE SCALE GENOMIC DNA]</scope>
    <source>
        <strain evidence="4">ATCC 6205 / CBS 148.51 / DSM 1962 / NBRC 6347 / NRRL 1970</strain>
    </source>
</reference>